<protein>
    <submittedName>
        <fullName evidence="2">Uncharacterized protein</fullName>
    </submittedName>
</protein>
<sequence length="379" mass="42730">MCIWDLAVFQCGHNGGFSRRDGGCALPTMECNKERVNAIRYHIPWNCPDCAQRVSRGIPLHPEDHLHPLARSVQQPMLPVALPPQAVSRRGTARRNPSPINVNRRDNVHEDGYDFSEYAEYANYATLPQKRLSNTSPTNITKRQRVSRSQYSSDTPRMFGRLGNIAQDLTEIAMPSARERRSGGISYSPTSVRLHGTVQDVSEIPPSLIPGIVNTSPSRRRHERSPLLLYDAGVAKRRKPSYPPPRRISPTQPKAPYATTEAASASTTYSPSTYSNYAVASQAAKRQKKAATRTYKETYDDVERMIQDGHSREEIMATAKFAMLTAKDQEEIFWPYKNKLQARANERNGTLEGRRMHNVRPREEGKPGGRRKRDGCVVM</sequence>
<feature type="region of interest" description="Disordered" evidence="1">
    <location>
        <begin position="86"/>
        <end position="107"/>
    </location>
</feature>
<evidence type="ECO:0000256" key="1">
    <source>
        <dbReference type="SAM" id="MobiDB-lite"/>
    </source>
</evidence>
<gene>
    <name evidence="2" type="ORF">PV07_04030</name>
</gene>
<dbReference type="EMBL" id="KN847041">
    <property type="protein sequence ID" value="KIW32487.1"/>
    <property type="molecule type" value="Genomic_DNA"/>
</dbReference>
<feature type="region of interest" description="Disordered" evidence="1">
    <location>
        <begin position="347"/>
        <end position="379"/>
    </location>
</feature>
<accession>A0A0D2B4N5</accession>
<feature type="compositionally biased region" description="Polar residues" evidence="1">
    <location>
        <begin position="132"/>
        <end position="155"/>
    </location>
</feature>
<evidence type="ECO:0000313" key="2">
    <source>
        <dbReference type="EMBL" id="KIW32487.1"/>
    </source>
</evidence>
<dbReference type="HOGENOM" id="CLU_758719_0_0_1"/>
<dbReference type="AlphaFoldDB" id="A0A0D2B4N5"/>
<evidence type="ECO:0000313" key="3">
    <source>
        <dbReference type="Proteomes" id="UP000054466"/>
    </source>
</evidence>
<feature type="compositionally biased region" description="Low complexity" evidence="1">
    <location>
        <begin position="255"/>
        <end position="272"/>
    </location>
</feature>
<name>A0A0D2B4N5_9EURO</name>
<organism evidence="2 3">
    <name type="scientific">Cladophialophora immunda</name>
    <dbReference type="NCBI Taxonomy" id="569365"/>
    <lineage>
        <taxon>Eukaryota</taxon>
        <taxon>Fungi</taxon>
        <taxon>Dikarya</taxon>
        <taxon>Ascomycota</taxon>
        <taxon>Pezizomycotina</taxon>
        <taxon>Eurotiomycetes</taxon>
        <taxon>Chaetothyriomycetidae</taxon>
        <taxon>Chaetothyriales</taxon>
        <taxon>Herpotrichiellaceae</taxon>
        <taxon>Cladophialophora</taxon>
    </lineage>
</organism>
<dbReference type="RefSeq" id="XP_016252703.1">
    <property type="nucleotide sequence ID" value="XM_016390801.1"/>
</dbReference>
<feature type="region of interest" description="Disordered" evidence="1">
    <location>
        <begin position="132"/>
        <end position="159"/>
    </location>
</feature>
<dbReference type="Proteomes" id="UP000054466">
    <property type="component" value="Unassembled WGS sequence"/>
</dbReference>
<dbReference type="OrthoDB" id="4142094at2759"/>
<keyword evidence="3" id="KW-1185">Reference proteome</keyword>
<dbReference type="VEuPathDB" id="FungiDB:PV07_04030"/>
<dbReference type="GeneID" id="27343224"/>
<proteinExistence type="predicted"/>
<feature type="region of interest" description="Disordered" evidence="1">
    <location>
        <begin position="212"/>
        <end position="272"/>
    </location>
</feature>
<reference evidence="2 3" key="1">
    <citation type="submission" date="2015-01" db="EMBL/GenBank/DDBJ databases">
        <title>The Genome Sequence of Cladophialophora immunda CBS83496.</title>
        <authorList>
            <consortium name="The Broad Institute Genomics Platform"/>
            <person name="Cuomo C."/>
            <person name="de Hoog S."/>
            <person name="Gorbushina A."/>
            <person name="Stielow B."/>
            <person name="Teixiera M."/>
            <person name="Abouelleil A."/>
            <person name="Chapman S.B."/>
            <person name="Priest M."/>
            <person name="Young S.K."/>
            <person name="Wortman J."/>
            <person name="Nusbaum C."/>
            <person name="Birren B."/>
        </authorList>
    </citation>
    <scope>NUCLEOTIDE SEQUENCE [LARGE SCALE GENOMIC DNA]</scope>
    <source>
        <strain evidence="2 3">CBS 83496</strain>
    </source>
</reference>
<feature type="compositionally biased region" description="Basic and acidic residues" evidence="1">
    <location>
        <begin position="352"/>
        <end position="367"/>
    </location>
</feature>